<evidence type="ECO:0000313" key="3">
    <source>
        <dbReference type="Proteomes" id="UP000192743"/>
    </source>
</evidence>
<sequence>MWGTKQIIPFRDFMSGSYKKKEIQIQKYHAGSPLAFLHMSDSMIHTYLALGVMGTVLIGAVLLEKYLVQNDYVLAAKFVSDGIHYGVRIGGVGFIGYAFIRIVIMF</sequence>
<accession>A0A9W3SYM3</accession>
<name>A0A9W3SYM3_BACTU</name>
<gene>
    <name evidence="2" type="ORF">BTI247_54570</name>
</gene>
<feature type="transmembrane region" description="Helical" evidence="1">
    <location>
        <begin position="83"/>
        <end position="104"/>
    </location>
</feature>
<reference evidence="2 3" key="1">
    <citation type="submission" date="2016-02" db="EMBL/GenBank/DDBJ databases">
        <title>Comparative analysis of three nematocidal Bacillus thuringiensis strains.</title>
        <authorList>
            <person name="Hollensteiner J."/>
            <person name="Kloesener M."/>
            <person name="Bunk B."/>
            <person name="Sproeer C."/>
            <person name="Rosenstiel P."/>
            <person name="Schulte-Iserlohe R."/>
            <person name="Schulenburg H."/>
            <person name="Liesegang H."/>
        </authorList>
    </citation>
    <scope>NUCLEOTIDE SEQUENCE [LARGE SCALE GENOMIC DNA]</scope>
    <source>
        <strain evidence="2 3">Bt18247</strain>
    </source>
</reference>
<keyword evidence="1" id="KW-0472">Membrane</keyword>
<keyword evidence="1" id="KW-1133">Transmembrane helix</keyword>
<organism evidence="2 3">
    <name type="scientific">Bacillus thuringiensis Bt18247</name>
    <dbReference type="NCBI Taxonomy" id="1423143"/>
    <lineage>
        <taxon>Bacteria</taxon>
        <taxon>Bacillati</taxon>
        <taxon>Bacillota</taxon>
        <taxon>Bacilli</taxon>
        <taxon>Bacillales</taxon>
        <taxon>Bacillaceae</taxon>
        <taxon>Bacillus</taxon>
        <taxon>Bacillus cereus group</taxon>
    </lineage>
</organism>
<evidence type="ECO:0000313" key="2">
    <source>
        <dbReference type="EMBL" id="AOM13793.1"/>
    </source>
</evidence>
<proteinExistence type="predicted"/>
<feature type="transmembrane region" description="Helical" evidence="1">
    <location>
        <begin position="44"/>
        <end position="63"/>
    </location>
</feature>
<dbReference type="AlphaFoldDB" id="A0A9W3SYM3"/>
<evidence type="ECO:0000256" key="1">
    <source>
        <dbReference type="SAM" id="Phobius"/>
    </source>
</evidence>
<protein>
    <submittedName>
        <fullName evidence="2">Uncharacterized protein</fullName>
    </submittedName>
</protein>
<dbReference type="Proteomes" id="UP000192743">
    <property type="component" value="Chromosome"/>
</dbReference>
<dbReference type="RefSeq" id="WP_069356460.1">
    <property type="nucleotide sequence ID" value="NZ_CP015250.1"/>
</dbReference>
<dbReference type="EMBL" id="CP015250">
    <property type="protein sequence ID" value="AOM13793.1"/>
    <property type="molecule type" value="Genomic_DNA"/>
</dbReference>
<keyword evidence="1" id="KW-0812">Transmembrane</keyword>